<evidence type="ECO:0000313" key="2">
    <source>
        <dbReference type="EMBL" id="MTD34254.1"/>
    </source>
</evidence>
<comment type="caution">
    <text evidence="1">The sequence shown here is derived from an EMBL/GenBank/DDBJ whole genome shotgun (WGS) entry which is preliminary data.</text>
</comment>
<evidence type="ECO:0000313" key="1">
    <source>
        <dbReference type="EMBL" id="MTD34186.1"/>
    </source>
</evidence>
<reference evidence="1 3" key="1">
    <citation type="submission" date="2019-11" db="EMBL/GenBank/DDBJ databases">
        <title>Draft genome sequence of Paludibacterium sp. dN18-1.</title>
        <authorList>
            <person name="Im W.-T."/>
        </authorList>
    </citation>
    <scope>NUCLEOTIDE SEQUENCE [LARGE SCALE GENOMIC DNA]</scope>
    <source>
        <strain evidence="1">DN 18-1</strain>
        <strain evidence="3">dN 18-1</strain>
    </source>
</reference>
<name>A0A844GCB2_9NEIS</name>
<keyword evidence="3" id="KW-1185">Reference proteome</keyword>
<proteinExistence type="predicted"/>
<dbReference type="AlphaFoldDB" id="A0A844GCB2"/>
<gene>
    <name evidence="1" type="ORF">GKE73_17535</name>
    <name evidence="2" type="ORF">GKE73_18085</name>
</gene>
<organism evidence="1 3">
    <name type="scientific">Paludibacterium denitrificans</name>
    <dbReference type="NCBI Taxonomy" id="2675226"/>
    <lineage>
        <taxon>Bacteria</taxon>
        <taxon>Pseudomonadati</taxon>
        <taxon>Pseudomonadota</taxon>
        <taxon>Betaproteobacteria</taxon>
        <taxon>Neisseriales</taxon>
        <taxon>Chromobacteriaceae</taxon>
        <taxon>Paludibacterium</taxon>
    </lineage>
</organism>
<dbReference type="RefSeq" id="WP_230371598.1">
    <property type="nucleotide sequence ID" value="NZ_WLYX01000002.1"/>
</dbReference>
<accession>A0A844GCB2</accession>
<evidence type="ECO:0000313" key="3">
    <source>
        <dbReference type="Proteomes" id="UP000446658"/>
    </source>
</evidence>
<sequence>MALEAESGGLELHRLPFTPTSLQQGPHLRFIREGHGLWHALFDAFYQDGTAVKTVEVDGAVFRYMEPEDEDEDAHEFLCQIYSDGHWKLAPAIHLISDEEDFGSTLNTLACWF</sequence>
<dbReference type="EMBL" id="WLYX01000002">
    <property type="protein sequence ID" value="MTD34186.1"/>
    <property type="molecule type" value="Genomic_DNA"/>
</dbReference>
<dbReference type="EMBL" id="WLYX01000002">
    <property type="protein sequence ID" value="MTD34254.1"/>
    <property type="molecule type" value="Genomic_DNA"/>
</dbReference>
<protein>
    <submittedName>
        <fullName evidence="1">Uncharacterized protein</fullName>
    </submittedName>
</protein>
<dbReference type="Proteomes" id="UP000446658">
    <property type="component" value="Unassembled WGS sequence"/>
</dbReference>